<evidence type="ECO:0000256" key="3">
    <source>
        <dbReference type="ARBA" id="ARBA00022692"/>
    </source>
</evidence>
<dbReference type="GeneID" id="54549410"/>
<feature type="binding site" evidence="6">
    <location>
        <position position="271"/>
    </location>
    <ligand>
        <name>Zn(2+)</name>
        <dbReference type="ChEBI" id="CHEBI:29105"/>
    </ligand>
</feature>
<name>A0A6A6JVV3_WESOR</name>
<evidence type="ECO:0000313" key="9">
    <source>
        <dbReference type="Proteomes" id="UP000800097"/>
    </source>
</evidence>
<dbReference type="GO" id="GO:0016020">
    <property type="term" value="C:membrane"/>
    <property type="evidence" value="ECO:0007669"/>
    <property type="project" value="UniProtKB-SubCell"/>
</dbReference>
<evidence type="ECO:0000256" key="1">
    <source>
        <dbReference type="ARBA" id="ARBA00004141"/>
    </source>
</evidence>
<dbReference type="PANTHER" id="PTHR20855:SF52">
    <property type="entry name" value="ADIPONECTIN RECEPTOR PROTEIN"/>
    <property type="match status" value="1"/>
</dbReference>
<evidence type="ECO:0000256" key="4">
    <source>
        <dbReference type="ARBA" id="ARBA00022989"/>
    </source>
</evidence>
<proteinExistence type="inferred from homology"/>
<dbReference type="OrthoDB" id="529367at2759"/>
<dbReference type="GO" id="GO:0006882">
    <property type="term" value="P:intracellular zinc ion homeostasis"/>
    <property type="evidence" value="ECO:0007669"/>
    <property type="project" value="TreeGrafter"/>
</dbReference>
<feature type="transmembrane region" description="Helical" evidence="7">
    <location>
        <begin position="196"/>
        <end position="216"/>
    </location>
</feature>
<keyword evidence="5 7" id="KW-0472">Membrane</keyword>
<evidence type="ECO:0000256" key="2">
    <source>
        <dbReference type="ARBA" id="ARBA00007018"/>
    </source>
</evidence>
<keyword evidence="3 7" id="KW-0812">Transmembrane</keyword>
<feature type="transmembrane region" description="Helical" evidence="7">
    <location>
        <begin position="139"/>
        <end position="158"/>
    </location>
</feature>
<feature type="transmembrane region" description="Helical" evidence="7">
    <location>
        <begin position="269"/>
        <end position="286"/>
    </location>
</feature>
<sequence>MDAVKKAVRRVSAGEKELEKRLTVFWNDLPSWQQDNHYIRSGYRPASNSFIKSAKSLGYLHNETVNIYTHLIGSIAALITGLVLYPILRPRYETATLEDVFVFGCYFLGAIMCLGMSATYHTISNHSPEVSSFGNKLDYLGIVFLIWGSFIPIIYYGFQSDPPLIFRYWTMISTLAVITSTACIHPKFRTPALRPFRALMFVLMGLSAVGPIVHGLQLYGLEQMRRMVGLDWVVLQGVLYILGAGLYAARFPERSSPGSFDIWGSSHQIFHVLVVLAAASHLMGMVKAFDYEHSQRNGAVYLRFLHKVSTYGRTP</sequence>
<evidence type="ECO:0000313" key="8">
    <source>
        <dbReference type="EMBL" id="KAF2280243.1"/>
    </source>
</evidence>
<feature type="binding site" evidence="6">
    <location>
        <position position="121"/>
    </location>
    <ligand>
        <name>Zn(2+)</name>
        <dbReference type="ChEBI" id="CHEBI:29105"/>
    </ligand>
</feature>
<feature type="transmembrane region" description="Helical" evidence="7">
    <location>
        <begin position="67"/>
        <end position="88"/>
    </location>
</feature>
<dbReference type="Proteomes" id="UP000800097">
    <property type="component" value="Unassembled WGS sequence"/>
</dbReference>
<keyword evidence="6" id="KW-0862">Zinc</keyword>
<organism evidence="8 9">
    <name type="scientific">Westerdykella ornata</name>
    <dbReference type="NCBI Taxonomy" id="318751"/>
    <lineage>
        <taxon>Eukaryota</taxon>
        <taxon>Fungi</taxon>
        <taxon>Dikarya</taxon>
        <taxon>Ascomycota</taxon>
        <taxon>Pezizomycotina</taxon>
        <taxon>Dothideomycetes</taxon>
        <taxon>Pleosporomycetidae</taxon>
        <taxon>Pleosporales</taxon>
        <taxon>Sporormiaceae</taxon>
        <taxon>Westerdykella</taxon>
    </lineage>
</organism>
<feature type="transmembrane region" description="Helical" evidence="7">
    <location>
        <begin position="100"/>
        <end position="119"/>
    </location>
</feature>
<protein>
    <submittedName>
        <fullName evidence="8">HlyIII-domain-containing protein</fullName>
    </submittedName>
</protein>
<dbReference type="RefSeq" id="XP_033657781.1">
    <property type="nucleotide sequence ID" value="XM_033796235.1"/>
</dbReference>
<dbReference type="PANTHER" id="PTHR20855">
    <property type="entry name" value="ADIPOR/PROGESTIN RECEPTOR-RELATED"/>
    <property type="match status" value="1"/>
</dbReference>
<feature type="binding site" evidence="6">
    <location>
        <position position="267"/>
    </location>
    <ligand>
        <name>Zn(2+)</name>
        <dbReference type="ChEBI" id="CHEBI:29105"/>
    </ligand>
</feature>
<dbReference type="EMBL" id="ML986485">
    <property type="protein sequence ID" value="KAF2280243.1"/>
    <property type="molecule type" value="Genomic_DNA"/>
</dbReference>
<dbReference type="Pfam" id="PF03006">
    <property type="entry name" value="HlyIII"/>
    <property type="match status" value="1"/>
</dbReference>
<evidence type="ECO:0000256" key="7">
    <source>
        <dbReference type="SAM" id="Phobius"/>
    </source>
</evidence>
<comment type="similarity">
    <text evidence="2">Belongs to the ADIPOR family.</text>
</comment>
<comment type="subcellular location">
    <subcellularLocation>
        <location evidence="1">Membrane</location>
        <topology evidence="1">Multi-pass membrane protein</topology>
    </subcellularLocation>
</comment>
<dbReference type="GO" id="GO:0046872">
    <property type="term" value="F:metal ion binding"/>
    <property type="evidence" value="ECO:0007669"/>
    <property type="project" value="UniProtKB-KW"/>
</dbReference>
<gene>
    <name evidence="8" type="ORF">EI97DRAFT_391181</name>
</gene>
<feature type="transmembrane region" description="Helical" evidence="7">
    <location>
        <begin position="228"/>
        <end position="249"/>
    </location>
</feature>
<dbReference type="InterPro" id="IPR004254">
    <property type="entry name" value="AdipoR/HlyIII-related"/>
</dbReference>
<dbReference type="AlphaFoldDB" id="A0A6A6JVV3"/>
<evidence type="ECO:0000256" key="5">
    <source>
        <dbReference type="ARBA" id="ARBA00023136"/>
    </source>
</evidence>
<reference evidence="8" key="1">
    <citation type="journal article" date="2020" name="Stud. Mycol.">
        <title>101 Dothideomycetes genomes: a test case for predicting lifestyles and emergence of pathogens.</title>
        <authorList>
            <person name="Haridas S."/>
            <person name="Albert R."/>
            <person name="Binder M."/>
            <person name="Bloem J."/>
            <person name="Labutti K."/>
            <person name="Salamov A."/>
            <person name="Andreopoulos B."/>
            <person name="Baker S."/>
            <person name="Barry K."/>
            <person name="Bills G."/>
            <person name="Bluhm B."/>
            <person name="Cannon C."/>
            <person name="Castanera R."/>
            <person name="Culley D."/>
            <person name="Daum C."/>
            <person name="Ezra D."/>
            <person name="Gonzalez J."/>
            <person name="Henrissat B."/>
            <person name="Kuo A."/>
            <person name="Liang C."/>
            <person name="Lipzen A."/>
            <person name="Lutzoni F."/>
            <person name="Magnuson J."/>
            <person name="Mondo S."/>
            <person name="Nolan M."/>
            <person name="Ohm R."/>
            <person name="Pangilinan J."/>
            <person name="Park H.-J."/>
            <person name="Ramirez L."/>
            <person name="Alfaro M."/>
            <person name="Sun H."/>
            <person name="Tritt A."/>
            <person name="Yoshinaga Y."/>
            <person name="Zwiers L.-H."/>
            <person name="Turgeon B."/>
            <person name="Goodwin S."/>
            <person name="Spatafora J."/>
            <person name="Crous P."/>
            <person name="Grigoriev I."/>
        </authorList>
    </citation>
    <scope>NUCLEOTIDE SEQUENCE</scope>
    <source>
        <strain evidence="8">CBS 379.55</strain>
    </source>
</reference>
<accession>A0A6A6JVV3</accession>
<keyword evidence="9" id="KW-1185">Reference proteome</keyword>
<keyword evidence="6" id="KW-0479">Metal-binding</keyword>
<feature type="transmembrane region" description="Helical" evidence="7">
    <location>
        <begin position="165"/>
        <end position="184"/>
    </location>
</feature>
<evidence type="ECO:0000256" key="6">
    <source>
        <dbReference type="PIRSR" id="PIRSR604254-1"/>
    </source>
</evidence>
<dbReference type="GO" id="GO:0038023">
    <property type="term" value="F:signaling receptor activity"/>
    <property type="evidence" value="ECO:0007669"/>
    <property type="project" value="TreeGrafter"/>
</dbReference>
<keyword evidence="4 7" id="KW-1133">Transmembrane helix</keyword>